<evidence type="ECO:0000313" key="2">
    <source>
        <dbReference type="Proteomes" id="UP000216533"/>
    </source>
</evidence>
<dbReference type="Pfam" id="PF10698">
    <property type="entry name" value="DUF2505"/>
    <property type="match status" value="1"/>
</dbReference>
<organism evidence="1 2">
    <name type="scientific">Parenemella sanctibonifatiensis</name>
    <dbReference type="NCBI Taxonomy" id="2016505"/>
    <lineage>
        <taxon>Bacteria</taxon>
        <taxon>Bacillati</taxon>
        <taxon>Actinomycetota</taxon>
        <taxon>Actinomycetes</taxon>
        <taxon>Propionibacteriales</taxon>
        <taxon>Propionibacteriaceae</taxon>
        <taxon>Parenemella</taxon>
    </lineage>
</organism>
<comment type="caution">
    <text evidence="1">The sequence shown here is derived from an EMBL/GenBank/DDBJ whole genome shotgun (WGS) entry which is preliminary data.</text>
</comment>
<reference evidence="1 2" key="1">
    <citation type="submission" date="2017-07" db="EMBL/GenBank/DDBJ databases">
        <title>Draft whole genome sequences of clinical Proprionibacteriaceae strains.</title>
        <authorList>
            <person name="Bernier A.-M."/>
            <person name="Bernard K."/>
            <person name="Domingo M.-C."/>
        </authorList>
    </citation>
    <scope>NUCLEOTIDE SEQUENCE [LARGE SCALE GENOMIC DNA]</scope>
    <source>
        <strain evidence="1 2">NML 160184</strain>
    </source>
</reference>
<evidence type="ECO:0000313" key="1">
    <source>
        <dbReference type="EMBL" id="OYN85415.1"/>
    </source>
</evidence>
<sequence>MVPMDISTRLEFPADPATVAAMMNDEGYLTQVCEASDALQYEVSVSGDTSTMSRTIATPSAAAKFAGSTLTLVQTMAWGSAQQNGERTADLNLAVPGQPVTLKGIAKLTGTDAASVVEVTGDLKVNVPFVGKKLEQAAAPAIVDGIKIQETVGRDWLARRA</sequence>
<dbReference type="Proteomes" id="UP000216533">
    <property type="component" value="Unassembled WGS sequence"/>
</dbReference>
<proteinExistence type="predicted"/>
<gene>
    <name evidence="1" type="ORF">CGZ92_11585</name>
</gene>
<evidence type="ECO:0008006" key="3">
    <source>
        <dbReference type="Google" id="ProtNLM"/>
    </source>
</evidence>
<protein>
    <recommendedName>
        <fullName evidence="3">DUF2505 domain-containing protein</fullName>
    </recommendedName>
</protein>
<name>A0A255E7D9_9ACTN</name>
<dbReference type="AlphaFoldDB" id="A0A255E7D9"/>
<dbReference type="InterPro" id="IPR019639">
    <property type="entry name" value="DUF2505"/>
</dbReference>
<dbReference type="EMBL" id="NMVI01000025">
    <property type="protein sequence ID" value="OYN85415.1"/>
    <property type="molecule type" value="Genomic_DNA"/>
</dbReference>
<accession>A0A255E7D9</accession>